<evidence type="ECO:0000313" key="1">
    <source>
        <dbReference type="EMBL" id="TMI88551.1"/>
    </source>
</evidence>
<protein>
    <submittedName>
        <fullName evidence="1">Exo-alpha-sialidase</fullName>
    </submittedName>
</protein>
<dbReference type="CDD" id="cd15482">
    <property type="entry name" value="Sialidase_non-viral"/>
    <property type="match status" value="1"/>
</dbReference>
<reference evidence="1 2" key="1">
    <citation type="journal article" date="2019" name="Nat. Microbiol.">
        <title>Mediterranean grassland soil C-N compound turnover is dependent on rainfall and depth, and is mediated by genomically divergent microorganisms.</title>
        <authorList>
            <person name="Diamond S."/>
            <person name="Andeer P.F."/>
            <person name="Li Z."/>
            <person name="Crits-Christoph A."/>
            <person name="Burstein D."/>
            <person name="Anantharaman K."/>
            <person name="Lane K.R."/>
            <person name="Thomas B.C."/>
            <person name="Pan C."/>
            <person name="Northen T.R."/>
            <person name="Banfield J.F."/>
        </authorList>
    </citation>
    <scope>NUCLEOTIDE SEQUENCE [LARGE SCALE GENOMIC DNA]</scope>
    <source>
        <strain evidence="1">NP_3</strain>
    </source>
</reference>
<organism evidence="1 2">
    <name type="scientific">Candidatus Segetimicrobium genomatis</name>
    <dbReference type="NCBI Taxonomy" id="2569760"/>
    <lineage>
        <taxon>Bacteria</taxon>
        <taxon>Bacillati</taxon>
        <taxon>Candidatus Sysuimicrobiota</taxon>
        <taxon>Candidatus Sysuimicrobiia</taxon>
        <taxon>Candidatus Sysuimicrobiales</taxon>
        <taxon>Candidatus Segetimicrobiaceae</taxon>
        <taxon>Candidatus Segetimicrobium</taxon>
    </lineage>
</organism>
<dbReference type="EMBL" id="VBAK01000138">
    <property type="protein sequence ID" value="TMI88551.1"/>
    <property type="molecule type" value="Genomic_DNA"/>
</dbReference>
<accession>A0A537JYE6</accession>
<gene>
    <name evidence="1" type="ORF">E6H00_12320</name>
</gene>
<dbReference type="AlphaFoldDB" id="A0A537JYE6"/>
<evidence type="ECO:0000313" key="2">
    <source>
        <dbReference type="Proteomes" id="UP000318509"/>
    </source>
</evidence>
<dbReference type="SUPFAM" id="SSF50939">
    <property type="entry name" value="Sialidases"/>
    <property type="match status" value="2"/>
</dbReference>
<name>A0A537JYE6_9BACT</name>
<proteinExistence type="predicted"/>
<dbReference type="Gene3D" id="2.120.10.10">
    <property type="match status" value="1"/>
</dbReference>
<comment type="caution">
    <text evidence="1">The sequence shown here is derived from an EMBL/GenBank/DDBJ whole genome shotgun (WGS) entry which is preliminary data.</text>
</comment>
<dbReference type="InterPro" id="IPR036278">
    <property type="entry name" value="Sialidase_sf"/>
</dbReference>
<sequence length="620" mass="66404">MRLQRIGVGVLALVLVMGITDGTITSQPIVPQTNLALEHAIRMALGQGGPTLHQQMLSGGVVQTGLHARFGEGALPGAVRTATLPSSLPADVVIHTLGCPNVLTGQFNNIRVNQDCSFRRQAEEMIAVDPSDPTHLIAGQNDSRIGYNKCGIDYSFDQGQHWADQLPPFYQFTLNDGHTADAASDPMVAFDSPRSTGSNVYFGCVVFDVVAAANGIVVAKSNAAFGGTFFHTPAPGPTQRFSTTPLGVVASDNDPAIFNDKPFMAADAGLSSPKRDNVYVTWTRFRMSPDGSTVFESPIYFSQSTNGGATFSLGVEITGTSNQCVLGNLFDPKEGAHECNFDQGSWPVVGPDGTLYVFFNNSNTPTLVAQHMMVKCRGTVDCRNKANWTGPYKIADDFDTQPFSEQIAGCGPARQCLPPNGYRVDDFGAGAFDPTGGDGGRLYFSWSDFRNAGHCASDSSGLPAEPCADHNNDVWITSSSDGGQTWSSPRLVSNDDKTGAAQWQSWMAVGPDGIVYVAYYDRQYGCEPSGCNDITLAASTDHGQTFTHFRLTTASMPNLTNVTNPVEAGFIGDYMSVAANASGAYVVWADTRPYAGTTPEEDVYYVFFPRSTVGKVKEND</sequence>
<dbReference type="Proteomes" id="UP000318509">
    <property type="component" value="Unassembled WGS sequence"/>
</dbReference>